<evidence type="ECO:0000256" key="1">
    <source>
        <dbReference type="ARBA" id="ARBA00001917"/>
    </source>
</evidence>
<keyword evidence="3" id="KW-0560">Oxidoreductase</keyword>
<evidence type="ECO:0000256" key="2">
    <source>
        <dbReference type="ARBA" id="ARBA00005979"/>
    </source>
</evidence>
<dbReference type="SUPFAM" id="SSF51395">
    <property type="entry name" value="FMN-linked oxidoreductases"/>
    <property type="match status" value="1"/>
</dbReference>
<protein>
    <submittedName>
        <fullName evidence="4">Alkene reductase</fullName>
    </submittedName>
</protein>
<dbReference type="KEGG" id="nch:A0U93_15760"/>
<keyword evidence="5" id="KW-1185">Reference proteome</keyword>
<comment type="cofactor">
    <cofactor evidence="1">
        <name>FMN</name>
        <dbReference type="ChEBI" id="CHEBI:58210"/>
    </cofactor>
</comment>
<evidence type="ECO:0000313" key="4">
    <source>
        <dbReference type="EMBL" id="AQS89134.1"/>
    </source>
</evidence>
<sequence>MYEKLFSPLHVGRYELAHRVVMAPLTRMRAGPGNVPNELAPEYYGQRASKDGLIIAEATQVTPYGQGYPQTPGIYSEEQVAGWRRVTDAVHAKGGLIFLQLWHVGRSSHSSLLPGHVLPVAPSAIAISKGSALTPDWKKVPFETPHALTLDEIPGIIEAYRDGARKAQEAGFDGVEIHAANGYLLEQFLHSRSNHRTDIYGGSIENRARLLLEVTQAAIDVWGKDRVGVRMSPFGTYNDVGDSDPIALYSYVLSRLSDLDIAYAHLIEARDGDSMEIEAPGSVDELRPFWKNPLFLAGGFTGETGEQALEAGRADAIAFGRLFIANPDLPERLRLGGPLNHYDRATFYGGGAAGYVDYPFLNETRENT</sequence>
<evidence type="ECO:0000313" key="5">
    <source>
        <dbReference type="Proteomes" id="UP000188604"/>
    </source>
</evidence>
<dbReference type="EMBL" id="CP014691">
    <property type="protein sequence ID" value="AQS89134.1"/>
    <property type="molecule type" value="Genomic_DNA"/>
</dbReference>
<dbReference type="PANTHER" id="PTHR22893:SF98">
    <property type="entry name" value="OXIDOREDUCTASE"/>
    <property type="match status" value="1"/>
</dbReference>
<dbReference type="FunFam" id="3.20.20.70:FF:000059">
    <property type="entry name" value="N-ethylmaleimide reductase, FMN-linked"/>
    <property type="match status" value="1"/>
</dbReference>
<dbReference type="RefSeq" id="WP_077808192.1">
    <property type="nucleotide sequence ID" value="NZ_BJXS01000011.1"/>
</dbReference>
<dbReference type="InterPro" id="IPR045247">
    <property type="entry name" value="Oye-like"/>
</dbReference>
<proteinExistence type="inferred from homology"/>
<name>A0A1U9KTG5_9PROT</name>
<organism evidence="4 5">
    <name type="scientific">Neoasaia chiangmaiensis</name>
    <dbReference type="NCBI Taxonomy" id="320497"/>
    <lineage>
        <taxon>Bacteria</taxon>
        <taxon>Pseudomonadati</taxon>
        <taxon>Pseudomonadota</taxon>
        <taxon>Alphaproteobacteria</taxon>
        <taxon>Acetobacterales</taxon>
        <taxon>Acetobacteraceae</taxon>
        <taxon>Neoasaia</taxon>
    </lineage>
</organism>
<comment type="similarity">
    <text evidence="2">Belongs to the NADH:flavin oxidoreductase/NADH oxidase family.</text>
</comment>
<dbReference type="Proteomes" id="UP000188604">
    <property type="component" value="Chromosome"/>
</dbReference>
<gene>
    <name evidence="4" type="ORF">A0U93_15760</name>
</gene>
<dbReference type="Gene3D" id="3.20.20.70">
    <property type="entry name" value="Aldolase class I"/>
    <property type="match status" value="1"/>
</dbReference>
<dbReference type="GO" id="GO:0005829">
    <property type="term" value="C:cytosol"/>
    <property type="evidence" value="ECO:0007669"/>
    <property type="project" value="TreeGrafter"/>
</dbReference>
<dbReference type="OrthoDB" id="9804454at2"/>
<dbReference type="GO" id="GO:0016628">
    <property type="term" value="F:oxidoreductase activity, acting on the CH-CH group of donors, NAD or NADP as acceptor"/>
    <property type="evidence" value="ECO:0007669"/>
    <property type="project" value="UniProtKB-ARBA"/>
</dbReference>
<dbReference type="AlphaFoldDB" id="A0A1U9KTG5"/>
<dbReference type="Pfam" id="PF00724">
    <property type="entry name" value="Oxidored_FMN"/>
    <property type="match status" value="1"/>
</dbReference>
<reference evidence="4 5" key="1">
    <citation type="submission" date="2016-03" db="EMBL/GenBank/DDBJ databases">
        <title>Acetic acid bacteria sequencing.</title>
        <authorList>
            <person name="Brandt J."/>
            <person name="Jakob F."/>
            <person name="Vogel R.F."/>
        </authorList>
    </citation>
    <scope>NUCLEOTIDE SEQUENCE [LARGE SCALE GENOMIC DNA]</scope>
    <source>
        <strain evidence="4 5">NBRC 101099</strain>
    </source>
</reference>
<dbReference type="STRING" id="320497.A0U93_15760"/>
<dbReference type="CDD" id="cd02933">
    <property type="entry name" value="OYE_like_FMN"/>
    <property type="match status" value="1"/>
</dbReference>
<evidence type="ECO:0000256" key="3">
    <source>
        <dbReference type="ARBA" id="ARBA00023002"/>
    </source>
</evidence>
<dbReference type="PANTHER" id="PTHR22893">
    <property type="entry name" value="NADH OXIDOREDUCTASE-RELATED"/>
    <property type="match status" value="1"/>
</dbReference>
<dbReference type="GO" id="GO:0010181">
    <property type="term" value="F:FMN binding"/>
    <property type="evidence" value="ECO:0007669"/>
    <property type="project" value="InterPro"/>
</dbReference>
<dbReference type="InterPro" id="IPR013785">
    <property type="entry name" value="Aldolase_TIM"/>
</dbReference>
<dbReference type="InterPro" id="IPR001155">
    <property type="entry name" value="OxRdtase_FMN_N"/>
</dbReference>
<accession>A0A1U9KTG5</accession>